<dbReference type="PANTHER" id="PTHR43685:SF2">
    <property type="entry name" value="GLYCOSYLTRANSFERASE 2-LIKE DOMAIN-CONTAINING PROTEIN"/>
    <property type="match status" value="1"/>
</dbReference>
<evidence type="ECO:0000313" key="3">
    <source>
        <dbReference type="Proteomes" id="UP001207605"/>
    </source>
</evidence>
<dbReference type="SUPFAM" id="SSF53448">
    <property type="entry name" value="Nucleotide-diphospho-sugar transferases"/>
    <property type="match status" value="1"/>
</dbReference>
<protein>
    <submittedName>
        <fullName evidence="2">Glycosyltransferase</fullName>
    </submittedName>
</protein>
<dbReference type="InterPro" id="IPR029044">
    <property type="entry name" value="Nucleotide-diphossugar_trans"/>
</dbReference>
<organism evidence="2 3">
    <name type="scientific">Dorea ammoniilytica</name>
    <dbReference type="NCBI Taxonomy" id="2981788"/>
    <lineage>
        <taxon>Bacteria</taxon>
        <taxon>Bacillati</taxon>
        <taxon>Bacillota</taxon>
        <taxon>Clostridia</taxon>
        <taxon>Lachnospirales</taxon>
        <taxon>Lachnospiraceae</taxon>
        <taxon>Dorea</taxon>
    </lineage>
</organism>
<accession>A0ABT2S7F6</accession>
<reference evidence="2 3" key="1">
    <citation type="journal article" date="2021" name="ISME Commun">
        <title>Automated analysis of genomic sequences facilitates high-throughput and comprehensive description of bacteria.</title>
        <authorList>
            <person name="Hitch T.C.A."/>
        </authorList>
    </citation>
    <scope>NUCLEOTIDE SEQUENCE [LARGE SCALE GENOMIC DNA]</scope>
    <source>
        <strain evidence="2 3">Sanger_02</strain>
    </source>
</reference>
<dbReference type="EMBL" id="JAOQJV010000013">
    <property type="protein sequence ID" value="MCU6700518.1"/>
    <property type="molecule type" value="Genomic_DNA"/>
</dbReference>
<dbReference type="InterPro" id="IPR001173">
    <property type="entry name" value="Glyco_trans_2-like"/>
</dbReference>
<evidence type="ECO:0000313" key="2">
    <source>
        <dbReference type="EMBL" id="MCU6700518.1"/>
    </source>
</evidence>
<name>A0ABT2S7F6_9FIRM</name>
<comment type="caution">
    <text evidence="2">The sequence shown here is derived from an EMBL/GenBank/DDBJ whole genome shotgun (WGS) entry which is preliminary data.</text>
</comment>
<dbReference type="CDD" id="cd00761">
    <property type="entry name" value="Glyco_tranf_GTA_type"/>
    <property type="match status" value="1"/>
</dbReference>
<dbReference type="PANTHER" id="PTHR43685">
    <property type="entry name" value="GLYCOSYLTRANSFERASE"/>
    <property type="match status" value="1"/>
</dbReference>
<sequence>MEAKKISVIIPTYNRKEKLPACVDSVLAQTYQNIEVLVVDDASTDGTEELFREISDPRVKYLRYEENHGACYARNYGAVRSDGELIAFQDSDDTWHPDKLEKQVRFLEETQVDMCFCGMNRIATNGNQFHFPVHDFHKEHAVEEFLAENRASTQTMLMKREVWETLRFDENIKRYQDWDFGIRAANTFDLGYMPEALVESEVGADSISARVASYQHLLHLYKKHQDLYEQYPKSMAVMNRRMGKRVHPTDPALAAKHFKKSLKLSKNPYDLKYWIMDSIRSSVNGRERKVSE</sequence>
<dbReference type="RefSeq" id="WP_262581873.1">
    <property type="nucleotide sequence ID" value="NZ_JAOQJV010000013.1"/>
</dbReference>
<keyword evidence="3" id="KW-1185">Reference proteome</keyword>
<proteinExistence type="predicted"/>
<evidence type="ECO:0000259" key="1">
    <source>
        <dbReference type="Pfam" id="PF00535"/>
    </source>
</evidence>
<gene>
    <name evidence="2" type="ORF">OCV65_09795</name>
</gene>
<dbReference type="Proteomes" id="UP001207605">
    <property type="component" value="Unassembled WGS sequence"/>
</dbReference>
<dbReference type="InterPro" id="IPR050834">
    <property type="entry name" value="Glycosyltransf_2"/>
</dbReference>
<dbReference type="Gene3D" id="3.90.550.10">
    <property type="entry name" value="Spore Coat Polysaccharide Biosynthesis Protein SpsA, Chain A"/>
    <property type="match status" value="1"/>
</dbReference>
<dbReference type="Pfam" id="PF00535">
    <property type="entry name" value="Glycos_transf_2"/>
    <property type="match status" value="1"/>
</dbReference>
<feature type="domain" description="Glycosyltransferase 2-like" evidence="1">
    <location>
        <begin position="7"/>
        <end position="163"/>
    </location>
</feature>